<reference evidence="2 3" key="1">
    <citation type="submission" date="2021-01" db="EMBL/GenBank/DDBJ databases">
        <title>Genome seq and assembly of Devosia sp. LEGU1.</title>
        <authorList>
            <person name="Chhetri G."/>
        </authorList>
    </citation>
    <scope>NUCLEOTIDE SEQUENCE [LARGE SCALE GENOMIC DNA]</scope>
    <source>
        <strain evidence="2 3">LEGU1</strain>
    </source>
</reference>
<dbReference type="EMBL" id="CP068046">
    <property type="protein sequence ID" value="QQR39181.1"/>
    <property type="molecule type" value="Genomic_DNA"/>
</dbReference>
<dbReference type="InterPro" id="IPR016181">
    <property type="entry name" value="Acyl_CoA_acyltransferase"/>
</dbReference>
<evidence type="ECO:0000259" key="1">
    <source>
        <dbReference type="Pfam" id="PF13480"/>
    </source>
</evidence>
<dbReference type="Pfam" id="PF13480">
    <property type="entry name" value="Acetyltransf_6"/>
    <property type="match status" value="1"/>
</dbReference>
<dbReference type="RefSeq" id="WP_201632897.1">
    <property type="nucleotide sequence ID" value="NZ_CP068046.1"/>
</dbReference>
<dbReference type="Proteomes" id="UP000595857">
    <property type="component" value="Chromosome"/>
</dbReference>
<evidence type="ECO:0000313" key="3">
    <source>
        <dbReference type="Proteomes" id="UP000595857"/>
    </source>
</evidence>
<accession>A0ABX7C4N8</accession>
<protein>
    <submittedName>
        <fullName evidence="2">GNAT family N-acetyltransferase</fullName>
    </submittedName>
</protein>
<name>A0ABX7C4N8_9HYPH</name>
<organism evidence="2 3">
    <name type="scientific">Devosia rhizoryzae</name>
    <dbReference type="NCBI Taxonomy" id="2774137"/>
    <lineage>
        <taxon>Bacteria</taxon>
        <taxon>Pseudomonadati</taxon>
        <taxon>Pseudomonadota</taxon>
        <taxon>Alphaproteobacteria</taxon>
        <taxon>Hyphomicrobiales</taxon>
        <taxon>Devosiaceae</taxon>
        <taxon>Devosia</taxon>
    </lineage>
</organism>
<sequence length="387" mass="42784">MTTTTPASSVFDVSVLYSIEAAEAVWRGLEAVGVFTPYQRLDWLSQLIAAGAESKSRVAIAVISRDGQVQAILPLAIHTRFGLRTARLLGTDYSNVDWMIAAPGFTADAEQLHAIVTEIAQQVGGIDILSLQNLPASWNGMANPLLQLPHTLAPSNFYFTSIAGVQKPFITTRLTPKRRGDLQRSRRRMEEAMGKVELIRVEDAAMLEHVHQRFLEQRRERFDEMGVDNVFEEPVFRAFFHEAALAGFGQERPALLVHSLMANGAVTATSWGTTAGDHYSLYINSTESGDASRFSLMSILIADLMDDLIDMGITSFDIGLGDFHYKARWTEPQPVYNSLLPLTAAGRLAALALTGRSELKRTIKQNPKLWQAASGVRRVLHHLRPGK</sequence>
<evidence type="ECO:0000313" key="2">
    <source>
        <dbReference type="EMBL" id="QQR39181.1"/>
    </source>
</evidence>
<gene>
    <name evidence="2" type="ORF">JI748_15860</name>
</gene>
<keyword evidence="3" id="KW-1185">Reference proteome</keyword>
<dbReference type="InterPro" id="IPR038740">
    <property type="entry name" value="BioF2-like_GNAT_dom"/>
</dbReference>
<dbReference type="SUPFAM" id="SSF55729">
    <property type="entry name" value="Acyl-CoA N-acyltransferases (Nat)"/>
    <property type="match status" value="1"/>
</dbReference>
<proteinExistence type="predicted"/>
<feature type="domain" description="BioF2-like acetyltransferase" evidence="1">
    <location>
        <begin position="177"/>
        <end position="326"/>
    </location>
</feature>